<comment type="caution">
    <text evidence="1">The sequence shown here is derived from an EMBL/GenBank/DDBJ whole genome shotgun (WGS) entry which is preliminary data.</text>
</comment>
<evidence type="ECO:0008006" key="3">
    <source>
        <dbReference type="Google" id="ProtNLM"/>
    </source>
</evidence>
<reference evidence="1 2" key="1">
    <citation type="journal article" date="2018" name="Sci. Rep.">
        <title>Comparative analysis of the Pocillopora damicornis genome highlights role of immune system in coral evolution.</title>
        <authorList>
            <person name="Cunning R."/>
            <person name="Bay R.A."/>
            <person name="Gillette P."/>
            <person name="Baker A.C."/>
            <person name="Traylor-Knowles N."/>
        </authorList>
    </citation>
    <scope>NUCLEOTIDE SEQUENCE [LARGE SCALE GENOMIC DNA]</scope>
    <source>
        <strain evidence="1">RSMAS</strain>
        <tissue evidence="1">Whole animal</tissue>
    </source>
</reference>
<dbReference type="AlphaFoldDB" id="A0A3M6TBH7"/>
<proteinExistence type="predicted"/>
<dbReference type="EMBL" id="RCHS01003956">
    <property type="protein sequence ID" value="RMX38691.1"/>
    <property type="molecule type" value="Genomic_DNA"/>
</dbReference>
<name>A0A3M6TBH7_POCDA</name>
<gene>
    <name evidence="1" type="ORF">pdam_00005934</name>
</gene>
<evidence type="ECO:0000313" key="2">
    <source>
        <dbReference type="Proteomes" id="UP000275408"/>
    </source>
</evidence>
<organism evidence="1 2">
    <name type="scientific">Pocillopora damicornis</name>
    <name type="common">Cauliflower coral</name>
    <name type="synonym">Millepora damicornis</name>
    <dbReference type="NCBI Taxonomy" id="46731"/>
    <lineage>
        <taxon>Eukaryota</taxon>
        <taxon>Metazoa</taxon>
        <taxon>Cnidaria</taxon>
        <taxon>Anthozoa</taxon>
        <taxon>Hexacorallia</taxon>
        <taxon>Scleractinia</taxon>
        <taxon>Astrocoeniina</taxon>
        <taxon>Pocilloporidae</taxon>
        <taxon>Pocillopora</taxon>
    </lineage>
</organism>
<accession>A0A3M6TBH7</accession>
<dbReference type="Proteomes" id="UP000275408">
    <property type="component" value="Unassembled WGS sequence"/>
</dbReference>
<evidence type="ECO:0000313" key="1">
    <source>
        <dbReference type="EMBL" id="RMX38691.1"/>
    </source>
</evidence>
<dbReference type="GO" id="GO:0031012">
    <property type="term" value="C:extracellular matrix"/>
    <property type="evidence" value="ECO:0007669"/>
    <property type="project" value="TreeGrafter"/>
</dbReference>
<protein>
    <recommendedName>
        <fullName evidence="3">Reverse transcriptase domain-containing protein</fullName>
    </recommendedName>
</protein>
<keyword evidence="2" id="KW-1185">Reference proteome</keyword>
<dbReference type="PANTHER" id="PTHR33395:SF22">
    <property type="entry name" value="REVERSE TRANSCRIPTASE DOMAIN-CONTAINING PROTEIN"/>
    <property type="match status" value="1"/>
</dbReference>
<dbReference type="PANTHER" id="PTHR33395">
    <property type="entry name" value="TRANSCRIPTASE, PUTATIVE-RELATED-RELATED"/>
    <property type="match status" value="1"/>
</dbReference>
<sequence length="371" mass="41990">MDCLPVFWESEDGGQAVSEEDEAGLIKEPTRVTENSSTLIDVIMTFTNNIVEDSGVVVSHISDHFLVSTSLELKLPKSPSGSVNIRSYKNYDRNKFVEDLKQVSWHETALVDHFNTNFLNVLESHAPIKKSGRETTQQVYTRDLKEVADKFNQFFTSVGARASKASRSQLNVHNLVPLLAVVPDDEISEVDKCCFHPVFSREIQKIMRSLPSSKAPGHDKVSTSVLKEALPYATAVVQLINEDLAKIATWCSYNGLLINSDKIKLLVMGNRQMLLRLLKDFHVTLLSKEVTPSNSARDLEIEMATVHDRNTRNENKLDISGYKSDARQRSFLYRSVTMWNSLPTAITDCNNLAMFKRKLKDYLFRLHFSNS</sequence>